<protein>
    <recommendedName>
        <fullName evidence="4 13">Pyruvate kinase</fullName>
        <ecNumber evidence="4 13">2.7.1.40</ecNumber>
    </recommendedName>
</protein>
<dbReference type="PROSITE" id="PS00110">
    <property type="entry name" value="PYRUVATE_KINASE"/>
    <property type="match status" value="1"/>
</dbReference>
<evidence type="ECO:0000313" key="18">
    <source>
        <dbReference type="Proteomes" id="UP000199627"/>
    </source>
</evidence>
<dbReference type="InterPro" id="IPR040442">
    <property type="entry name" value="Pyrv_kinase-like_dom_sf"/>
</dbReference>
<evidence type="ECO:0000259" key="16">
    <source>
        <dbReference type="Pfam" id="PF02887"/>
    </source>
</evidence>
<dbReference type="Pfam" id="PF02887">
    <property type="entry name" value="PK_C"/>
    <property type="match status" value="1"/>
</dbReference>
<dbReference type="Proteomes" id="UP000199627">
    <property type="component" value="Unassembled WGS sequence"/>
</dbReference>
<keyword evidence="12 17" id="KW-0670">Pyruvate</keyword>
<evidence type="ECO:0000256" key="3">
    <source>
        <dbReference type="ARBA" id="ARBA00008663"/>
    </source>
</evidence>
<feature type="domain" description="Pyruvate kinase C-terminal" evidence="16">
    <location>
        <begin position="377"/>
        <end position="488"/>
    </location>
</feature>
<dbReference type="InterPro" id="IPR015806">
    <property type="entry name" value="Pyrv_Knase_insert_dom_sf"/>
</dbReference>
<evidence type="ECO:0000256" key="6">
    <source>
        <dbReference type="ARBA" id="ARBA00022723"/>
    </source>
</evidence>
<dbReference type="Gene3D" id="3.20.20.60">
    <property type="entry name" value="Phosphoenolpyruvate-binding domains"/>
    <property type="match status" value="1"/>
</dbReference>
<evidence type="ECO:0000256" key="8">
    <source>
        <dbReference type="ARBA" id="ARBA00022777"/>
    </source>
</evidence>
<keyword evidence="9" id="KW-0067">ATP-binding</keyword>
<dbReference type="GO" id="GO:0016301">
    <property type="term" value="F:kinase activity"/>
    <property type="evidence" value="ECO:0007669"/>
    <property type="project" value="UniProtKB-KW"/>
</dbReference>
<dbReference type="GO" id="GO:0000287">
    <property type="term" value="F:magnesium ion binding"/>
    <property type="evidence" value="ECO:0007669"/>
    <property type="project" value="UniProtKB-UniRule"/>
</dbReference>
<comment type="cofactor">
    <cofactor evidence="1">
        <name>K(+)</name>
        <dbReference type="ChEBI" id="CHEBI:29103"/>
    </cofactor>
</comment>
<evidence type="ECO:0000256" key="12">
    <source>
        <dbReference type="ARBA" id="ARBA00023317"/>
    </source>
</evidence>
<dbReference type="UniPathway" id="UPA00109">
    <property type="reaction ID" value="UER00188"/>
</dbReference>
<evidence type="ECO:0000313" key="17">
    <source>
        <dbReference type="EMBL" id="SDQ82960.1"/>
    </source>
</evidence>
<keyword evidence="11 14" id="KW-0324">Glycolysis</keyword>
<evidence type="ECO:0000256" key="10">
    <source>
        <dbReference type="ARBA" id="ARBA00022842"/>
    </source>
</evidence>
<dbReference type="STRING" id="311333.SAMN05421664_2762"/>
<organism evidence="17 18">
    <name type="scientific">Chryseobacterium soldanellicola</name>
    <dbReference type="NCBI Taxonomy" id="311333"/>
    <lineage>
        <taxon>Bacteria</taxon>
        <taxon>Pseudomonadati</taxon>
        <taxon>Bacteroidota</taxon>
        <taxon>Flavobacteriia</taxon>
        <taxon>Flavobacteriales</taxon>
        <taxon>Weeksellaceae</taxon>
        <taxon>Chryseobacterium group</taxon>
        <taxon>Chryseobacterium</taxon>
    </lineage>
</organism>
<dbReference type="PRINTS" id="PR01050">
    <property type="entry name" value="PYRUVTKNASE"/>
</dbReference>
<dbReference type="InterPro" id="IPR015795">
    <property type="entry name" value="Pyrv_Knase_C"/>
</dbReference>
<reference evidence="18" key="1">
    <citation type="submission" date="2016-10" db="EMBL/GenBank/DDBJ databases">
        <authorList>
            <person name="Varghese N."/>
            <person name="Submissions S."/>
        </authorList>
    </citation>
    <scope>NUCLEOTIDE SEQUENCE [LARGE SCALE GENOMIC DNA]</scope>
    <source>
        <strain evidence="18">DSM 17072</strain>
    </source>
</reference>
<dbReference type="GO" id="GO:0004743">
    <property type="term" value="F:pyruvate kinase activity"/>
    <property type="evidence" value="ECO:0007669"/>
    <property type="project" value="UniProtKB-UniRule"/>
</dbReference>
<keyword evidence="18" id="KW-1185">Reference proteome</keyword>
<dbReference type="InterPro" id="IPR015793">
    <property type="entry name" value="Pyrv_Knase_brl"/>
</dbReference>
<evidence type="ECO:0000259" key="15">
    <source>
        <dbReference type="Pfam" id="PF00224"/>
    </source>
</evidence>
<keyword evidence="7" id="KW-0547">Nucleotide-binding</keyword>
<keyword evidence="10 14" id="KW-0460">Magnesium</keyword>
<dbReference type="EC" id="2.7.1.40" evidence="4 13"/>
<feature type="domain" description="Pyruvate kinase barrel" evidence="15">
    <location>
        <begin position="16"/>
        <end position="339"/>
    </location>
</feature>
<proteinExistence type="inferred from homology"/>
<dbReference type="GO" id="GO:0005524">
    <property type="term" value="F:ATP binding"/>
    <property type="evidence" value="ECO:0007669"/>
    <property type="project" value="UniProtKB-KW"/>
</dbReference>
<sequence length="491" mass="54762">MKSFIKLSSIMNKYLKKTKIIATLGPASSSKEVMLGLMRAGVDVFRINFSHADYDLVRSNMEIIRELNKEYGFSVGILGDLQGPKLRVGVVKEGSYLNPGDILTFTNEKIEGDSTKVYMTYQQFPQDVKVGERILIDDGKLVLEVIETNEKDIVKAKTIQGGPLSSKKGVNLPNTNVSLPALTEKDIQDANFMLDMEVDWIALSFVRHAQDIIDLKELIKTHPNGKFKIPIIAKIEKPEGVKNIDEILLECDGLMVARGDLGVEVPMEEVPAIQKTLVEKARFYSKPVIIATQMMETMINSLTPTRAEVNDVANSVLDGADAVMLSGETSVGRYPVQVVENMAKIVQNIEKTSFYQHKNEPIEKDYNCIDDRFITNRVCLAAVRIAKTTNVAAIVTLTHSGYTAFQLAAHRPNSHIIVYSGNKRVITMLNLLWGVHAYYYDMKKPTDETIIQVNMLTHNHGYIETGDFVININATPSYEGGKTNTLRLTTV</sequence>
<accession>A0A1H1E2X8</accession>
<dbReference type="InterPro" id="IPR018209">
    <property type="entry name" value="Pyrv_Knase_AS"/>
</dbReference>
<dbReference type="SUPFAM" id="SSF51621">
    <property type="entry name" value="Phosphoenolpyruvate/pyruvate domain"/>
    <property type="match status" value="1"/>
</dbReference>
<dbReference type="InterPro" id="IPR015813">
    <property type="entry name" value="Pyrv/PenolPyrv_kinase-like_dom"/>
</dbReference>
<dbReference type="NCBIfam" id="NF004978">
    <property type="entry name" value="PRK06354.1"/>
    <property type="match status" value="1"/>
</dbReference>
<evidence type="ECO:0000256" key="11">
    <source>
        <dbReference type="ARBA" id="ARBA00023152"/>
    </source>
</evidence>
<dbReference type="NCBIfam" id="TIGR01064">
    <property type="entry name" value="pyruv_kin"/>
    <property type="match status" value="1"/>
</dbReference>
<evidence type="ECO:0000256" key="7">
    <source>
        <dbReference type="ARBA" id="ARBA00022741"/>
    </source>
</evidence>
<comment type="catalytic activity">
    <reaction evidence="14">
        <text>pyruvate + ATP = phosphoenolpyruvate + ADP + H(+)</text>
        <dbReference type="Rhea" id="RHEA:18157"/>
        <dbReference type="ChEBI" id="CHEBI:15361"/>
        <dbReference type="ChEBI" id="CHEBI:15378"/>
        <dbReference type="ChEBI" id="CHEBI:30616"/>
        <dbReference type="ChEBI" id="CHEBI:58702"/>
        <dbReference type="ChEBI" id="CHEBI:456216"/>
        <dbReference type="EC" id="2.7.1.40"/>
    </reaction>
</comment>
<comment type="similarity">
    <text evidence="3 14">Belongs to the pyruvate kinase family.</text>
</comment>
<dbReference type="FunFam" id="2.40.33.10:FF:000001">
    <property type="entry name" value="Pyruvate kinase"/>
    <property type="match status" value="1"/>
</dbReference>
<dbReference type="PANTHER" id="PTHR11817">
    <property type="entry name" value="PYRUVATE KINASE"/>
    <property type="match status" value="1"/>
</dbReference>
<gene>
    <name evidence="17" type="ORF">SAMN05421664_2762</name>
</gene>
<dbReference type="Gene3D" id="3.40.1380.20">
    <property type="entry name" value="Pyruvate kinase, C-terminal domain"/>
    <property type="match status" value="1"/>
</dbReference>
<evidence type="ECO:0000256" key="5">
    <source>
        <dbReference type="ARBA" id="ARBA00022679"/>
    </source>
</evidence>
<evidence type="ECO:0000256" key="13">
    <source>
        <dbReference type="NCBIfam" id="TIGR01064"/>
    </source>
</evidence>
<dbReference type="SUPFAM" id="SSF50800">
    <property type="entry name" value="PK beta-barrel domain-like"/>
    <property type="match status" value="1"/>
</dbReference>
<keyword evidence="8 14" id="KW-0418">Kinase</keyword>
<keyword evidence="6" id="KW-0479">Metal-binding</keyword>
<keyword evidence="5 14" id="KW-0808">Transferase</keyword>
<dbReference type="EMBL" id="FNKL01000003">
    <property type="protein sequence ID" value="SDQ82960.1"/>
    <property type="molecule type" value="Genomic_DNA"/>
</dbReference>
<name>A0A1H1E2X8_9FLAO</name>
<dbReference type="Pfam" id="PF00224">
    <property type="entry name" value="PK"/>
    <property type="match status" value="1"/>
</dbReference>
<comment type="pathway">
    <text evidence="2 14">Carbohydrate degradation; glycolysis; pyruvate from D-glyceraldehyde 3-phosphate: step 5/5.</text>
</comment>
<dbReference type="Gene3D" id="2.40.33.10">
    <property type="entry name" value="PK beta-barrel domain-like"/>
    <property type="match status" value="1"/>
</dbReference>
<evidence type="ECO:0000256" key="2">
    <source>
        <dbReference type="ARBA" id="ARBA00004997"/>
    </source>
</evidence>
<dbReference type="SUPFAM" id="SSF52935">
    <property type="entry name" value="PK C-terminal domain-like"/>
    <property type="match status" value="1"/>
</dbReference>
<evidence type="ECO:0000256" key="4">
    <source>
        <dbReference type="ARBA" id="ARBA00012142"/>
    </source>
</evidence>
<dbReference type="InterPro" id="IPR036918">
    <property type="entry name" value="Pyrv_Knase_C_sf"/>
</dbReference>
<dbReference type="InterPro" id="IPR001697">
    <property type="entry name" value="Pyr_Knase"/>
</dbReference>
<dbReference type="NCBIfam" id="NF004491">
    <property type="entry name" value="PRK05826.1"/>
    <property type="match status" value="1"/>
</dbReference>
<evidence type="ECO:0000256" key="1">
    <source>
        <dbReference type="ARBA" id="ARBA00001958"/>
    </source>
</evidence>
<evidence type="ECO:0000256" key="9">
    <source>
        <dbReference type="ARBA" id="ARBA00022840"/>
    </source>
</evidence>
<dbReference type="InterPro" id="IPR011037">
    <property type="entry name" value="Pyrv_Knase-like_insert_dom_sf"/>
</dbReference>
<evidence type="ECO:0000256" key="14">
    <source>
        <dbReference type="RuleBase" id="RU000504"/>
    </source>
</evidence>
<dbReference type="AlphaFoldDB" id="A0A1H1E2X8"/>
<dbReference type="GO" id="GO:0030955">
    <property type="term" value="F:potassium ion binding"/>
    <property type="evidence" value="ECO:0007669"/>
    <property type="project" value="UniProtKB-UniRule"/>
</dbReference>